<feature type="region of interest" description="Disordered" evidence="1">
    <location>
        <begin position="1"/>
        <end position="80"/>
    </location>
</feature>
<feature type="region of interest" description="Disordered" evidence="1">
    <location>
        <begin position="498"/>
        <end position="526"/>
    </location>
</feature>
<feature type="compositionally biased region" description="Basic and acidic residues" evidence="1">
    <location>
        <begin position="214"/>
        <end position="232"/>
    </location>
</feature>
<feature type="region of interest" description="Disordered" evidence="1">
    <location>
        <begin position="310"/>
        <end position="330"/>
    </location>
</feature>
<evidence type="ECO:0000313" key="4">
    <source>
        <dbReference type="Proteomes" id="UP000053342"/>
    </source>
</evidence>
<name>A0A0D2E011_9EURO</name>
<dbReference type="RefSeq" id="XP_016261340.1">
    <property type="nucleotide sequence ID" value="XM_016407860.1"/>
</dbReference>
<dbReference type="EMBL" id="KN847337">
    <property type="protein sequence ID" value="KIW41124.1"/>
    <property type="molecule type" value="Genomic_DNA"/>
</dbReference>
<evidence type="ECO:0000313" key="3">
    <source>
        <dbReference type="EMBL" id="KIW41124.1"/>
    </source>
</evidence>
<proteinExistence type="predicted"/>
<dbReference type="Pfam" id="PF13259">
    <property type="entry name" value="clamp_Gag1-like"/>
    <property type="match status" value="1"/>
</dbReference>
<feature type="compositionally biased region" description="Polar residues" evidence="1">
    <location>
        <begin position="262"/>
        <end position="282"/>
    </location>
</feature>
<sequence length="526" mass="57267">MHPFETPDSSPTRLSSPRPSIDLTNPPHSPFLHNLTQRLRKGSNASSHSGGVEGPLSAAQPAAAASPSPADPIKKTEKTKEVKKLLAAMVRDDWEYPSTTVKVKEKTNNDGIPYREPLGYRVREEWSSDIEAEERKAAYAYASAHSGPNANAHGRGKSQNNGPYKFESPDAVGDMVLERKRKRRRLVEEELSVNEGLRVWTNRRDAWTGAVKQRPKDAAAAKRREGGFDNRRRPSHTIFRRSSSMLSHCHGHGHGHGRNGSVSTSSGSPLNPGSGTTRSSAANGDGGDALNTNANTNTGTAAAIEVSSSIESDIVPDNDTTGETLGSLDSVDGPWLPVFPPLLPSSSDGNHQDVHHLLRDRITPRAYSTIYSKVVVQGLAPNVPIPLVHMIPALVEGWKSEGNWPPQPAAVSVADVKKGRRSSAFAKWRREHQHHHHHHQHTIDTRAADGQVAQHEREDGKSRVRRSISMMKRVLGGSDNTRGGGDAAAAGLEELGIEFRDDDHDGERDNEEEIRKNAALNKALLG</sequence>
<dbReference type="HOGENOM" id="CLU_036307_2_0_1"/>
<dbReference type="STRING" id="215243.A0A0D2E011"/>
<dbReference type="Proteomes" id="UP000053342">
    <property type="component" value="Unassembled WGS sequence"/>
</dbReference>
<evidence type="ECO:0000256" key="1">
    <source>
        <dbReference type="SAM" id="MobiDB-lite"/>
    </source>
</evidence>
<feature type="compositionally biased region" description="Low complexity" evidence="1">
    <location>
        <begin position="57"/>
        <end position="68"/>
    </location>
</feature>
<feature type="compositionally biased region" description="Basic and acidic residues" evidence="1">
    <location>
        <begin position="498"/>
        <end position="507"/>
    </location>
</feature>
<organism evidence="3 4">
    <name type="scientific">Exophiala oligosperma</name>
    <dbReference type="NCBI Taxonomy" id="215243"/>
    <lineage>
        <taxon>Eukaryota</taxon>
        <taxon>Fungi</taxon>
        <taxon>Dikarya</taxon>
        <taxon>Ascomycota</taxon>
        <taxon>Pezizomycotina</taxon>
        <taxon>Eurotiomycetes</taxon>
        <taxon>Chaetothyriomycetidae</taxon>
        <taxon>Chaetothyriales</taxon>
        <taxon>Herpotrichiellaceae</taxon>
        <taxon>Exophiala</taxon>
    </lineage>
</organism>
<dbReference type="AlphaFoldDB" id="A0A0D2E011"/>
<dbReference type="GeneID" id="27358785"/>
<feature type="region of interest" description="Disordered" evidence="1">
    <location>
        <begin position="429"/>
        <end position="467"/>
    </location>
</feature>
<protein>
    <recommendedName>
        <fullName evidence="2">Gag1-like clamp domain-containing protein</fullName>
    </recommendedName>
</protein>
<feature type="compositionally biased region" description="Basic residues" evidence="1">
    <location>
        <begin position="429"/>
        <end position="440"/>
    </location>
</feature>
<feature type="compositionally biased region" description="Low complexity" evidence="1">
    <location>
        <begin position="1"/>
        <end position="20"/>
    </location>
</feature>
<dbReference type="VEuPathDB" id="FungiDB:PV06_06711"/>
<feature type="region of interest" description="Disordered" evidence="1">
    <location>
        <begin position="144"/>
        <end position="169"/>
    </location>
</feature>
<dbReference type="PANTHER" id="PTHR28065:SF1">
    <property type="entry name" value="DUF4050 DOMAIN-CONTAINING PROTEIN"/>
    <property type="match status" value="1"/>
</dbReference>
<gene>
    <name evidence="3" type="ORF">PV06_06711</name>
</gene>
<feature type="domain" description="Gag1-like clamp" evidence="2">
    <location>
        <begin position="163"/>
        <end position="405"/>
    </location>
</feature>
<dbReference type="InterPro" id="IPR053274">
    <property type="entry name" value="Fluconazole_resistance"/>
</dbReference>
<reference evidence="3 4" key="1">
    <citation type="submission" date="2015-01" db="EMBL/GenBank/DDBJ databases">
        <title>The Genome Sequence of Exophiala oligosperma CBS72588.</title>
        <authorList>
            <consortium name="The Broad Institute Genomics Platform"/>
            <person name="Cuomo C."/>
            <person name="de Hoog S."/>
            <person name="Gorbushina A."/>
            <person name="Stielow B."/>
            <person name="Teixiera M."/>
            <person name="Abouelleil A."/>
            <person name="Chapman S.B."/>
            <person name="Priest M."/>
            <person name="Young S.K."/>
            <person name="Wortman J."/>
            <person name="Nusbaum C."/>
            <person name="Birren B."/>
        </authorList>
    </citation>
    <scope>NUCLEOTIDE SEQUENCE [LARGE SCALE GENOMIC DNA]</scope>
    <source>
        <strain evidence="3 4">CBS 72588</strain>
    </source>
</reference>
<dbReference type="PANTHER" id="PTHR28065">
    <property type="entry name" value="FREQUENIN"/>
    <property type="match status" value="1"/>
</dbReference>
<dbReference type="InterPro" id="IPR025124">
    <property type="entry name" value="Gag1-like_clamp"/>
</dbReference>
<feature type="region of interest" description="Disordered" evidence="1">
    <location>
        <begin position="210"/>
        <end position="294"/>
    </location>
</feature>
<evidence type="ECO:0000259" key="2">
    <source>
        <dbReference type="Pfam" id="PF13259"/>
    </source>
</evidence>
<keyword evidence="4" id="KW-1185">Reference proteome</keyword>
<accession>A0A0D2E011</accession>
<dbReference type="OrthoDB" id="5422958at2759"/>